<evidence type="ECO:0000256" key="2">
    <source>
        <dbReference type="ARBA" id="ARBA00006161"/>
    </source>
</evidence>
<evidence type="ECO:0000313" key="7">
    <source>
        <dbReference type="Proteomes" id="UP000184295"/>
    </source>
</evidence>
<dbReference type="EMBL" id="FQUL01000042">
    <property type="protein sequence ID" value="SHE94961.1"/>
    <property type="molecule type" value="Genomic_DNA"/>
</dbReference>
<reference evidence="7" key="1">
    <citation type="submission" date="2016-11" db="EMBL/GenBank/DDBJ databases">
        <authorList>
            <person name="Varghese N."/>
            <person name="Submissions S."/>
        </authorList>
    </citation>
    <scope>NUCLEOTIDE SEQUENCE [LARGE SCALE GENOMIC DNA]</scope>
    <source>
        <strain evidence="7">DSM 19514</strain>
    </source>
</reference>
<comment type="similarity">
    <text evidence="2">Belongs to the CRISPR system Cmr5 family.</text>
</comment>
<keyword evidence="7" id="KW-1185">Reference proteome</keyword>
<comment type="subcellular location">
    <subcellularLocation>
        <location evidence="1">Cytoplasm</location>
    </subcellularLocation>
</comment>
<dbReference type="Gene3D" id="1.10.520.30">
    <property type="entry name" value="AF1862-like domain"/>
    <property type="match status" value="1"/>
</dbReference>
<dbReference type="RefSeq" id="WP_072792192.1">
    <property type="nucleotide sequence ID" value="NZ_FQUL01000042.1"/>
</dbReference>
<dbReference type="InterPro" id="IPR023101">
    <property type="entry name" value="AF1862-like_dom_sf"/>
</dbReference>
<dbReference type="OrthoDB" id="1716617at2"/>
<dbReference type="Pfam" id="PF09701">
    <property type="entry name" value="Cas_Cmr5"/>
    <property type="match status" value="1"/>
</dbReference>
<dbReference type="Proteomes" id="UP000184295">
    <property type="component" value="Unassembled WGS sequence"/>
</dbReference>
<keyword evidence="3" id="KW-0963">Cytoplasm</keyword>
<organism evidence="6 7">
    <name type="scientific">Ferrithrix thermotolerans DSM 19514</name>
    <dbReference type="NCBI Taxonomy" id="1121881"/>
    <lineage>
        <taxon>Bacteria</taxon>
        <taxon>Bacillati</taxon>
        <taxon>Actinomycetota</taxon>
        <taxon>Acidimicrobiia</taxon>
        <taxon>Acidimicrobiales</taxon>
        <taxon>Acidimicrobiaceae</taxon>
        <taxon>Ferrithrix</taxon>
    </lineage>
</organism>
<evidence type="ECO:0000256" key="1">
    <source>
        <dbReference type="ARBA" id="ARBA00004496"/>
    </source>
</evidence>
<dbReference type="NCBIfam" id="TIGR01881">
    <property type="entry name" value="cas_Cmr5"/>
    <property type="match status" value="1"/>
</dbReference>
<dbReference type="AlphaFoldDB" id="A0A1M4XNF2"/>
<accession>A0A1M4XNF2</accession>
<evidence type="ECO:0000256" key="3">
    <source>
        <dbReference type="ARBA" id="ARBA00022490"/>
    </source>
</evidence>
<dbReference type="STRING" id="1121881.SAMN02745225_02078"/>
<evidence type="ECO:0000313" key="6">
    <source>
        <dbReference type="EMBL" id="SHE94961.1"/>
    </source>
</evidence>
<protein>
    <recommendedName>
        <fullName evidence="5">CRISPR type III-B/RAMP module-associated protein Cmr5</fullName>
    </recommendedName>
</protein>
<gene>
    <name evidence="6" type="ORF">SAMN02745225_02078</name>
</gene>
<proteinExistence type="inferred from homology"/>
<evidence type="ECO:0000256" key="5">
    <source>
        <dbReference type="ARBA" id="ARBA00030001"/>
    </source>
</evidence>
<keyword evidence="4" id="KW-0051">Antiviral defense</keyword>
<dbReference type="GO" id="GO:0051607">
    <property type="term" value="P:defense response to virus"/>
    <property type="evidence" value="ECO:0007669"/>
    <property type="project" value="UniProtKB-KW"/>
</dbReference>
<sequence length="142" mass="16252">MNIEGGSLDQMRLSYASSCVKEVAAGERSVFRSYRSRTKGVGNLIMNDGLIGAVVFLESKAKNDKGVERLVLDLSRWIAKRFLHNCKTHDTDERRLPRTVLDAMVHASSTDYMRMTEETMQLVRWLRQLVDVYDPGRIEDAR</sequence>
<evidence type="ECO:0000256" key="4">
    <source>
        <dbReference type="ARBA" id="ARBA00023118"/>
    </source>
</evidence>
<name>A0A1M4XNF2_9ACTN</name>
<dbReference type="SUPFAM" id="SSF158568">
    <property type="entry name" value="AF1862-like"/>
    <property type="match status" value="1"/>
</dbReference>
<dbReference type="InterPro" id="IPR010160">
    <property type="entry name" value="CRISPR-assoc_prot_Cmr5"/>
</dbReference>
<dbReference type="GO" id="GO:0005737">
    <property type="term" value="C:cytoplasm"/>
    <property type="evidence" value="ECO:0007669"/>
    <property type="project" value="UniProtKB-SubCell"/>
</dbReference>